<keyword evidence="3" id="KW-1185">Reference proteome</keyword>
<protein>
    <submittedName>
        <fullName evidence="2">Uncharacterized protein</fullName>
    </submittedName>
</protein>
<sequence>MWIDMEQCTDSTESRQLSAHTKLRHVGGNRTYRRRSTAAASPASYTRPVAANPIYRLWVCARDDTFDIKDDSSNRGNADAGLYSPSTETALTFDPTADQEHDNK</sequence>
<accession>A0A4Z2EYC2</accession>
<evidence type="ECO:0000256" key="1">
    <source>
        <dbReference type="SAM" id="MobiDB-lite"/>
    </source>
</evidence>
<reference evidence="2 3" key="1">
    <citation type="submission" date="2019-03" db="EMBL/GenBank/DDBJ databases">
        <title>First draft genome of Liparis tanakae, snailfish: a comprehensive survey of snailfish specific genes.</title>
        <authorList>
            <person name="Kim W."/>
            <person name="Song I."/>
            <person name="Jeong J.-H."/>
            <person name="Kim D."/>
            <person name="Kim S."/>
            <person name="Ryu S."/>
            <person name="Song J.Y."/>
            <person name="Lee S.K."/>
        </authorList>
    </citation>
    <scope>NUCLEOTIDE SEQUENCE [LARGE SCALE GENOMIC DNA]</scope>
    <source>
        <tissue evidence="2">Muscle</tissue>
    </source>
</reference>
<dbReference type="EMBL" id="SRLO01002100">
    <property type="protein sequence ID" value="TNN33885.1"/>
    <property type="molecule type" value="Genomic_DNA"/>
</dbReference>
<evidence type="ECO:0000313" key="2">
    <source>
        <dbReference type="EMBL" id="TNN33885.1"/>
    </source>
</evidence>
<dbReference type="Proteomes" id="UP000314294">
    <property type="component" value="Unassembled WGS sequence"/>
</dbReference>
<feature type="region of interest" description="Disordered" evidence="1">
    <location>
        <begin position="69"/>
        <end position="104"/>
    </location>
</feature>
<dbReference type="AlphaFoldDB" id="A0A4Z2EYC2"/>
<name>A0A4Z2EYC2_9TELE</name>
<evidence type="ECO:0000313" key="3">
    <source>
        <dbReference type="Proteomes" id="UP000314294"/>
    </source>
</evidence>
<organism evidence="2 3">
    <name type="scientific">Liparis tanakae</name>
    <name type="common">Tanaka's snailfish</name>
    <dbReference type="NCBI Taxonomy" id="230148"/>
    <lineage>
        <taxon>Eukaryota</taxon>
        <taxon>Metazoa</taxon>
        <taxon>Chordata</taxon>
        <taxon>Craniata</taxon>
        <taxon>Vertebrata</taxon>
        <taxon>Euteleostomi</taxon>
        <taxon>Actinopterygii</taxon>
        <taxon>Neopterygii</taxon>
        <taxon>Teleostei</taxon>
        <taxon>Neoteleostei</taxon>
        <taxon>Acanthomorphata</taxon>
        <taxon>Eupercaria</taxon>
        <taxon>Perciformes</taxon>
        <taxon>Cottioidei</taxon>
        <taxon>Cottales</taxon>
        <taxon>Liparidae</taxon>
        <taxon>Liparis</taxon>
    </lineage>
</organism>
<comment type="caution">
    <text evidence="2">The sequence shown here is derived from an EMBL/GenBank/DDBJ whole genome shotgun (WGS) entry which is preliminary data.</text>
</comment>
<gene>
    <name evidence="2" type="ORF">EYF80_055947</name>
</gene>
<proteinExistence type="predicted"/>